<proteinExistence type="predicted"/>
<dbReference type="EMBL" id="GBXM01009157">
    <property type="protein sequence ID" value="JAH99420.1"/>
    <property type="molecule type" value="Transcribed_RNA"/>
</dbReference>
<name>A0A0E9XC55_ANGAN</name>
<protein>
    <submittedName>
        <fullName evidence="2">Uncharacterized protein</fullName>
    </submittedName>
</protein>
<reference evidence="2" key="2">
    <citation type="journal article" date="2015" name="Fish Shellfish Immunol.">
        <title>Early steps in the European eel (Anguilla anguilla)-Vibrio vulnificus interaction in the gills: Role of the RtxA13 toxin.</title>
        <authorList>
            <person name="Callol A."/>
            <person name="Pajuelo D."/>
            <person name="Ebbesson L."/>
            <person name="Teles M."/>
            <person name="MacKenzie S."/>
            <person name="Amaro C."/>
        </authorList>
    </citation>
    <scope>NUCLEOTIDE SEQUENCE</scope>
</reference>
<evidence type="ECO:0000256" key="1">
    <source>
        <dbReference type="SAM" id="Phobius"/>
    </source>
</evidence>
<organism evidence="2">
    <name type="scientific">Anguilla anguilla</name>
    <name type="common">European freshwater eel</name>
    <name type="synonym">Muraena anguilla</name>
    <dbReference type="NCBI Taxonomy" id="7936"/>
    <lineage>
        <taxon>Eukaryota</taxon>
        <taxon>Metazoa</taxon>
        <taxon>Chordata</taxon>
        <taxon>Craniata</taxon>
        <taxon>Vertebrata</taxon>
        <taxon>Euteleostomi</taxon>
        <taxon>Actinopterygii</taxon>
        <taxon>Neopterygii</taxon>
        <taxon>Teleostei</taxon>
        <taxon>Anguilliformes</taxon>
        <taxon>Anguillidae</taxon>
        <taxon>Anguilla</taxon>
    </lineage>
</organism>
<feature type="transmembrane region" description="Helical" evidence="1">
    <location>
        <begin position="26"/>
        <end position="49"/>
    </location>
</feature>
<sequence>MCLFAEQVTLQGWSPDLCGHFWHYDLYFTLVCFSAPLHLELMHLLYVALDKSVC</sequence>
<keyword evidence="1" id="KW-1133">Transmembrane helix</keyword>
<keyword evidence="1" id="KW-0472">Membrane</keyword>
<dbReference type="AlphaFoldDB" id="A0A0E9XC55"/>
<reference evidence="2" key="1">
    <citation type="submission" date="2014-11" db="EMBL/GenBank/DDBJ databases">
        <authorList>
            <person name="Amaro Gonzalez C."/>
        </authorList>
    </citation>
    <scope>NUCLEOTIDE SEQUENCE</scope>
</reference>
<accession>A0A0E9XC55</accession>
<evidence type="ECO:0000313" key="2">
    <source>
        <dbReference type="EMBL" id="JAH99420.1"/>
    </source>
</evidence>
<keyword evidence="1" id="KW-0812">Transmembrane</keyword>